<keyword evidence="1" id="KW-1133">Transmembrane helix</keyword>
<proteinExistence type="predicted"/>
<sequence length="183" mass="19969">MEENTKSPFQAAIQPGLTIGLISLVLTYIAYFIDSGLLASGWFGLVMIVLFFALIIFFGRQYRSELGGFMTFGTAFNFSFIAIIISGLVGLIGQIVLFQVIDPSLPEVLAEKTLQSTLEMMESFGASPDSLPAEQLDEIKESTLSNFTLAGQIKNFGFGLIAYAIVSLILGAILKKRDKSLDY</sequence>
<organism evidence="2 3">
    <name type="scientific">Algoriphagus faecimaris</name>
    <dbReference type="NCBI Taxonomy" id="686796"/>
    <lineage>
        <taxon>Bacteria</taxon>
        <taxon>Pseudomonadati</taxon>
        <taxon>Bacteroidota</taxon>
        <taxon>Cytophagia</taxon>
        <taxon>Cytophagales</taxon>
        <taxon>Cyclobacteriaceae</taxon>
        <taxon>Algoriphagus</taxon>
    </lineage>
</organism>
<keyword evidence="1" id="KW-0812">Transmembrane</keyword>
<protein>
    <recommendedName>
        <fullName evidence="4">DUF4199 domain-containing protein</fullName>
    </recommendedName>
</protein>
<dbReference type="Proteomes" id="UP000199060">
    <property type="component" value="Unassembled WGS sequence"/>
</dbReference>
<dbReference type="InterPro" id="IPR025250">
    <property type="entry name" value="DUF4199"/>
</dbReference>
<dbReference type="OrthoDB" id="660361at2"/>
<feature type="transmembrane region" description="Helical" evidence="1">
    <location>
        <begin position="12"/>
        <end position="33"/>
    </location>
</feature>
<feature type="transmembrane region" description="Helical" evidence="1">
    <location>
        <begin position="156"/>
        <end position="174"/>
    </location>
</feature>
<accession>A0A1G6XF77</accession>
<feature type="transmembrane region" description="Helical" evidence="1">
    <location>
        <begin position="39"/>
        <end position="59"/>
    </location>
</feature>
<dbReference type="RefSeq" id="WP_087941234.1">
    <property type="nucleotide sequence ID" value="NZ_FNAC01000055.1"/>
</dbReference>
<gene>
    <name evidence="2" type="ORF">SAMN04488104_105516</name>
</gene>
<evidence type="ECO:0000313" key="2">
    <source>
        <dbReference type="EMBL" id="SDD75997.1"/>
    </source>
</evidence>
<dbReference type="STRING" id="686796.SAMN04488104_105516"/>
<evidence type="ECO:0000256" key="1">
    <source>
        <dbReference type="SAM" id="Phobius"/>
    </source>
</evidence>
<evidence type="ECO:0000313" key="3">
    <source>
        <dbReference type="Proteomes" id="UP000199060"/>
    </source>
</evidence>
<keyword evidence="3" id="KW-1185">Reference proteome</keyword>
<feature type="transmembrane region" description="Helical" evidence="1">
    <location>
        <begin position="80"/>
        <end position="101"/>
    </location>
</feature>
<keyword evidence="1" id="KW-0472">Membrane</keyword>
<evidence type="ECO:0008006" key="4">
    <source>
        <dbReference type="Google" id="ProtNLM"/>
    </source>
</evidence>
<reference evidence="3" key="1">
    <citation type="submission" date="2016-10" db="EMBL/GenBank/DDBJ databases">
        <authorList>
            <person name="Varghese N."/>
            <person name="Submissions S."/>
        </authorList>
    </citation>
    <scope>NUCLEOTIDE SEQUENCE [LARGE SCALE GENOMIC DNA]</scope>
    <source>
        <strain evidence="3">DSM 23095</strain>
    </source>
</reference>
<dbReference type="Pfam" id="PF13858">
    <property type="entry name" value="DUF4199"/>
    <property type="match status" value="1"/>
</dbReference>
<name>A0A1G6XF77_9BACT</name>
<dbReference type="AlphaFoldDB" id="A0A1G6XF77"/>
<dbReference type="EMBL" id="FNAC01000055">
    <property type="protein sequence ID" value="SDD75997.1"/>
    <property type="molecule type" value="Genomic_DNA"/>
</dbReference>